<organism evidence="2 3">
    <name type="scientific">Chloebia gouldiae</name>
    <name type="common">Gouldian finch</name>
    <name type="synonym">Erythrura gouldiae</name>
    <dbReference type="NCBI Taxonomy" id="44316"/>
    <lineage>
        <taxon>Eukaryota</taxon>
        <taxon>Metazoa</taxon>
        <taxon>Chordata</taxon>
        <taxon>Craniata</taxon>
        <taxon>Vertebrata</taxon>
        <taxon>Euteleostomi</taxon>
        <taxon>Archelosauria</taxon>
        <taxon>Archosauria</taxon>
        <taxon>Dinosauria</taxon>
        <taxon>Saurischia</taxon>
        <taxon>Theropoda</taxon>
        <taxon>Coelurosauria</taxon>
        <taxon>Aves</taxon>
        <taxon>Neognathae</taxon>
        <taxon>Neoaves</taxon>
        <taxon>Telluraves</taxon>
        <taxon>Australaves</taxon>
        <taxon>Passeriformes</taxon>
        <taxon>Passeroidea</taxon>
        <taxon>Passeridae</taxon>
        <taxon>Chloebia</taxon>
    </lineage>
</organism>
<comment type="caution">
    <text evidence="2">The sequence shown here is derived from an EMBL/GenBank/DDBJ whole genome shotgun (WGS) entry which is preliminary data.</text>
</comment>
<dbReference type="Gene3D" id="3.10.200.10">
    <property type="entry name" value="Alpha carbonic anhydrase"/>
    <property type="match status" value="1"/>
</dbReference>
<dbReference type="PROSITE" id="PS51144">
    <property type="entry name" value="ALPHA_CA_2"/>
    <property type="match status" value="1"/>
</dbReference>
<dbReference type="OrthoDB" id="429145at2759"/>
<keyword evidence="3" id="KW-1185">Reference proteome</keyword>
<protein>
    <recommendedName>
        <fullName evidence="1">Alpha-carbonic anhydrase domain-containing protein</fullName>
    </recommendedName>
</protein>
<dbReference type="EMBL" id="QUSF01000200">
    <property type="protein sequence ID" value="RLV87461.1"/>
    <property type="molecule type" value="Genomic_DNA"/>
</dbReference>
<reference evidence="2 3" key="1">
    <citation type="journal article" date="2018" name="Proc. R. Soc. B">
        <title>A non-coding region near Follistatin controls head colour polymorphism in the Gouldian finch.</title>
        <authorList>
            <person name="Toomey M.B."/>
            <person name="Marques C.I."/>
            <person name="Andrade P."/>
            <person name="Araujo P.M."/>
            <person name="Sabatino S."/>
            <person name="Gazda M.A."/>
            <person name="Afonso S."/>
            <person name="Lopes R.J."/>
            <person name="Corbo J.C."/>
            <person name="Carneiro M."/>
        </authorList>
    </citation>
    <scope>NUCLEOTIDE SEQUENCE [LARGE SCALE GENOMIC DNA]</scope>
    <source>
        <strain evidence="2">Red01</strain>
        <tissue evidence="2">Muscle</tissue>
    </source>
</reference>
<sequence length="82" mass="8964">MKISRGLPGVYTAVQMHLHWGGLDLETSGSEHTIDGMRYFAEVRVAQGCHQSGGLWGSPWERGAASHRACREARGKAGQWQG</sequence>
<accession>A0A3L8RV06</accession>
<proteinExistence type="predicted"/>
<feature type="domain" description="Alpha-carbonic anhydrase" evidence="1">
    <location>
        <begin position="1"/>
        <end position="82"/>
    </location>
</feature>
<dbReference type="InterPro" id="IPR036398">
    <property type="entry name" value="CA_dom_sf"/>
</dbReference>
<dbReference type="InterPro" id="IPR001148">
    <property type="entry name" value="CA_dom"/>
</dbReference>
<dbReference type="SUPFAM" id="SSF51069">
    <property type="entry name" value="Carbonic anhydrase"/>
    <property type="match status" value="1"/>
</dbReference>
<dbReference type="AlphaFoldDB" id="A0A3L8RV06"/>
<name>A0A3L8RV06_CHLGU</name>
<dbReference type="Proteomes" id="UP000276834">
    <property type="component" value="Unassembled WGS sequence"/>
</dbReference>
<evidence type="ECO:0000259" key="1">
    <source>
        <dbReference type="PROSITE" id="PS51144"/>
    </source>
</evidence>
<evidence type="ECO:0000313" key="3">
    <source>
        <dbReference type="Proteomes" id="UP000276834"/>
    </source>
</evidence>
<evidence type="ECO:0000313" key="2">
    <source>
        <dbReference type="EMBL" id="RLV87461.1"/>
    </source>
</evidence>
<gene>
    <name evidence="2" type="ORF">DV515_00015672</name>
</gene>
<dbReference type="Pfam" id="PF00194">
    <property type="entry name" value="Carb_anhydrase"/>
    <property type="match status" value="1"/>
</dbReference>